<proteinExistence type="predicted"/>
<dbReference type="HOGENOM" id="CLU_3383114_0_0_5"/>
<protein>
    <submittedName>
        <fullName evidence="1">Uncharacterized protein</fullName>
    </submittedName>
</protein>
<keyword evidence="2" id="KW-1185">Reference proteome</keyword>
<organism evidence="1 2">
    <name type="scientific">Parvularcula bermudensis (strain ATCC BAA-594 / HTCC2503 / KCTC 12087)</name>
    <dbReference type="NCBI Taxonomy" id="314260"/>
    <lineage>
        <taxon>Bacteria</taxon>
        <taxon>Pseudomonadati</taxon>
        <taxon>Pseudomonadota</taxon>
        <taxon>Alphaproteobacteria</taxon>
        <taxon>Parvularculales</taxon>
        <taxon>Parvularculaceae</taxon>
        <taxon>Parvularcula</taxon>
    </lineage>
</organism>
<evidence type="ECO:0000313" key="1">
    <source>
        <dbReference type="EMBL" id="ADM08813.1"/>
    </source>
</evidence>
<sequence length="33" mass="3806">MTTNKAARQTSLLAMKQDIIRELFVKTARENAR</sequence>
<name>E0TDZ2_PARBH</name>
<accession>E0TDZ2</accession>
<dbReference type="AlphaFoldDB" id="E0TDZ2"/>
<reference evidence="2" key="1">
    <citation type="submission" date="2010-08" db="EMBL/GenBank/DDBJ databases">
        <title>Genome sequence of Parvularcula bermudensis HTCC2503.</title>
        <authorList>
            <person name="Kang D.-M."/>
            <person name="Oh H.-M."/>
            <person name="Cho J.-C."/>
        </authorList>
    </citation>
    <scope>NUCLEOTIDE SEQUENCE [LARGE SCALE GENOMIC DNA]</scope>
    <source>
        <strain evidence="2">ATCC BAA-594 / HTCC2503 / KCTC 12087</strain>
    </source>
</reference>
<dbReference type="KEGG" id="pbr:PB2503_03692"/>
<reference evidence="1 2" key="2">
    <citation type="journal article" date="2011" name="J. Bacteriol.">
        <title>Complete genome sequence of strain HTCC2503T of Parvularcula bermudensis, the type species of the order "Parvularculales" in the class Alphaproteobacteria.</title>
        <authorList>
            <person name="Oh H.M."/>
            <person name="Kang I."/>
            <person name="Vergin K.L."/>
            <person name="Kang D."/>
            <person name="Rhee K.H."/>
            <person name="Giovannoni S.J."/>
            <person name="Cho J.C."/>
        </authorList>
    </citation>
    <scope>NUCLEOTIDE SEQUENCE [LARGE SCALE GENOMIC DNA]</scope>
    <source>
        <strain evidence="2">ATCC BAA-594 / HTCC2503 / KCTC 12087</strain>
    </source>
</reference>
<gene>
    <name evidence="1" type="ordered locus">PB2503_03692</name>
</gene>
<dbReference type="Proteomes" id="UP000001302">
    <property type="component" value="Chromosome"/>
</dbReference>
<evidence type="ECO:0000313" key="2">
    <source>
        <dbReference type="Proteomes" id="UP000001302"/>
    </source>
</evidence>
<dbReference type="EMBL" id="CP002156">
    <property type="protein sequence ID" value="ADM08813.1"/>
    <property type="molecule type" value="Genomic_DNA"/>
</dbReference>